<dbReference type="Proteomes" id="UP000056419">
    <property type="component" value="Unassembled WGS sequence"/>
</dbReference>
<protein>
    <submittedName>
        <fullName evidence="5">DUF3945 domain-containing protein</fullName>
    </submittedName>
</protein>
<evidence type="ECO:0000313" key="7">
    <source>
        <dbReference type="Proteomes" id="UP000056419"/>
    </source>
</evidence>
<dbReference type="InterPro" id="IPR025222">
    <property type="entry name" value="DUF3945"/>
</dbReference>
<accession>A0A108T8K5</accession>
<evidence type="ECO:0000313" key="6">
    <source>
        <dbReference type="EMBL" id="RGR26303.1"/>
    </source>
</evidence>
<feature type="compositionally biased region" description="Basic and acidic residues" evidence="1">
    <location>
        <begin position="393"/>
        <end position="411"/>
    </location>
</feature>
<evidence type="ECO:0000313" key="9">
    <source>
        <dbReference type="Proteomes" id="UP000284161"/>
    </source>
</evidence>
<name>A0A108T8K5_BACSE</name>
<dbReference type="Pfam" id="PF13101">
    <property type="entry name" value="DUF3945"/>
    <property type="match status" value="2"/>
</dbReference>
<gene>
    <name evidence="4" type="ORF">AA415_01788</name>
    <name evidence="6" type="ORF">DWY58_15315</name>
    <name evidence="5" type="ORF">DXC34_17170</name>
</gene>
<dbReference type="AlphaFoldDB" id="A0A108T8K5"/>
<reference evidence="8 9" key="3">
    <citation type="submission" date="2018-08" db="EMBL/GenBank/DDBJ databases">
        <title>A genome reference for cultivated species of the human gut microbiota.</title>
        <authorList>
            <person name="Zou Y."/>
            <person name="Xue W."/>
            <person name="Luo G."/>
        </authorList>
    </citation>
    <scope>NUCLEOTIDE SEQUENCE [LARGE SCALE GENOMIC DNA]</scope>
    <source>
        <strain evidence="6 9">AF25-6</strain>
        <strain evidence="5 8">TF03-6</strain>
    </source>
</reference>
<dbReference type="Proteomes" id="UP000261223">
    <property type="component" value="Unassembled WGS sequence"/>
</dbReference>
<evidence type="ECO:0000259" key="3">
    <source>
        <dbReference type="Pfam" id="PF13351"/>
    </source>
</evidence>
<dbReference type="PATRIC" id="fig|46506.5.peg.1902"/>
<dbReference type="EMBL" id="QSSV01000032">
    <property type="protein sequence ID" value="RGM09460.1"/>
    <property type="molecule type" value="Genomic_DNA"/>
</dbReference>
<comment type="caution">
    <text evidence="4">The sequence shown here is derived from an EMBL/GenBank/DDBJ whole genome shotgun (WGS) entry which is preliminary data.</text>
</comment>
<proteinExistence type="predicted"/>
<keyword evidence="7" id="KW-1185">Reference proteome</keyword>
<dbReference type="EMBL" id="QRUB01000021">
    <property type="protein sequence ID" value="RGR26303.1"/>
    <property type="molecule type" value="Genomic_DNA"/>
</dbReference>
<feature type="domain" description="DUF4099" evidence="3">
    <location>
        <begin position="134"/>
        <end position="216"/>
    </location>
</feature>
<reference evidence="4" key="2">
    <citation type="submission" date="2016-01" db="EMBL/GenBank/DDBJ databases">
        <authorList>
            <person name="McClelland M."/>
            <person name="Jain A."/>
            <person name="Saraogi P."/>
            <person name="Mendelson R."/>
            <person name="Westerman R."/>
            <person name="SanMiguel P."/>
            <person name="Csonka L."/>
        </authorList>
    </citation>
    <scope>NUCLEOTIDE SEQUENCE</scope>
    <source>
        <strain evidence="4">CL09T03C01</strain>
    </source>
</reference>
<dbReference type="EMBL" id="LRGC01000006">
    <property type="protein sequence ID" value="KWR55337.1"/>
    <property type="molecule type" value="Genomic_DNA"/>
</dbReference>
<organism evidence="4 7">
    <name type="scientific">Bacteroides stercoris</name>
    <dbReference type="NCBI Taxonomy" id="46506"/>
    <lineage>
        <taxon>Bacteria</taxon>
        <taxon>Pseudomonadati</taxon>
        <taxon>Bacteroidota</taxon>
        <taxon>Bacteroidia</taxon>
        <taxon>Bacteroidales</taxon>
        <taxon>Bacteroidaceae</taxon>
        <taxon>Bacteroides</taxon>
    </lineage>
</organism>
<evidence type="ECO:0000313" key="4">
    <source>
        <dbReference type="EMBL" id="KWR55337.1"/>
    </source>
</evidence>
<dbReference type="STRING" id="46506.AA415_01788"/>
<reference evidence="4 7" key="1">
    <citation type="journal article" date="2016" name="BMC Genomics">
        <title>Type VI secretion systems of human gut Bacteroidales segregate into three genetic architectures, two of which are contained on mobile genetic elements.</title>
        <authorList>
            <person name="Coyne M.J."/>
            <person name="Roelofs K.G."/>
            <person name="Comstock L.E."/>
        </authorList>
    </citation>
    <scope>NUCLEOTIDE SEQUENCE [LARGE SCALE GENOMIC DNA]</scope>
    <source>
        <strain evidence="4 7">CL09T03C01</strain>
    </source>
</reference>
<dbReference type="RefSeq" id="WP_060385847.1">
    <property type="nucleotide sequence ID" value="NZ_LRGC01000006.1"/>
</dbReference>
<feature type="domain" description="DUF3945" evidence="2">
    <location>
        <begin position="276"/>
        <end position="328"/>
    </location>
</feature>
<evidence type="ECO:0000313" key="8">
    <source>
        <dbReference type="Proteomes" id="UP000261223"/>
    </source>
</evidence>
<dbReference type="Proteomes" id="UP000284161">
    <property type="component" value="Unassembled WGS sequence"/>
</dbReference>
<dbReference type="InterPro" id="IPR025343">
    <property type="entry name" value="DUF4099"/>
</dbReference>
<feature type="region of interest" description="Disordered" evidence="1">
    <location>
        <begin position="393"/>
        <end position="431"/>
    </location>
</feature>
<sequence>MAKKKQEQQEQSQDEHVMAVLDKRTNKTAVISKMNEQDGSIEVVPPDKKNNNSFLKLDRTTPLELFFTNFKNQYQNPTSFSFFLVPLAVLDKTLNAVIQIRKGEDPGPDGKKLVENSELNDEGRIAKLARRYKFDEHQLPWKDLNALGLDKETLFNNHCMGELLKGRITSTALPISKEINGEKKDLGEACFMCVKGADGKVELKTLTRLDKPQYDLPVYKGVFTDEEKDKLAETGTLGGIKEMKDTLTGNVCKCYVSFHESTNRIITMPVDAIKIPDYIYGKRLDDKQKQILASGGEVPINDIQRKNDTMLSGVAYVDPTIRDIAFKQSDKQLKVSDTILGAKITPEQKKILENHGMVFIENMRNPKTRQLFSDDVRFSNKSNNLLIGRNAREYKPAVENPKNDRKQETKQTARHVVSPRPQARKNSLSFS</sequence>
<evidence type="ECO:0000259" key="2">
    <source>
        <dbReference type="Pfam" id="PF13101"/>
    </source>
</evidence>
<evidence type="ECO:0000256" key="1">
    <source>
        <dbReference type="SAM" id="MobiDB-lite"/>
    </source>
</evidence>
<dbReference type="Pfam" id="PF13351">
    <property type="entry name" value="DUF4099"/>
    <property type="match status" value="1"/>
</dbReference>
<evidence type="ECO:0000313" key="5">
    <source>
        <dbReference type="EMBL" id="RGM09460.1"/>
    </source>
</evidence>
<feature type="domain" description="DUF3945" evidence="2">
    <location>
        <begin position="338"/>
        <end position="370"/>
    </location>
</feature>